<evidence type="ECO:0000313" key="1">
    <source>
        <dbReference type="EMBL" id="OXB62323.1"/>
    </source>
</evidence>
<protein>
    <submittedName>
        <fullName evidence="1">Uncharacterized protein</fullName>
    </submittedName>
</protein>
<reference evidence="1 2" key="1">
    <citation type="submission" date="2016-07" db="EMBL/GenBank/DDBJ databases">
        <title>Disparate Historic Effective Population Sizes Predicted by Modern Levels of Genome Diversity for the Scaled Quail (Callipepla squamata) and the Northern Bobwhite (Colinus virginianus): Inferences from First and Second Generation Draft Genome Assemblies for Sympatric New World Quail.</title>
        <authorList>
            <person name="Oldeschulte D.L."/>
            <person name="Halley Y.A."/>
            <person name="Bhattarai E.K."/>
            <person name="Brashear W.A."/>
            <person name="Hill J."/>
            <person name="Metz R.P."/>
            <person name="Johnson C.D."/>
            <person name="Rollins D."/>
            <person name="Peterson M.J."/>
            <person name="Bickhart D.M."/>
            <person name="Decker J.E."/>
            <person name="Seabury C.M."/>
        </authorList>
    </citation>
    <scope>NUCLEOTIDE SEQUENCE [LARGE SCALE GENOMIC DNA]</scope>
    <source>
        <strain evidence="1 2">Texas</strain>
        <tissue evidence="1">Leg muscle</tissue>
    </source>
</reference>
<dbReference type="Gene3D" id="1.10.472.10">
    <property type="entry name" value="Cyclin-like"/>
    <property type="match status" value="1"/>
</dbReference>
<organism evidence="1 2">
    <name type="scientific">Callipepla squamata</name>
    <name type="common">Scaled quail</name>
    <dbReference type="NCBI Taxonomy" id="9009"/>
    <lineage>
        <taxon>Eukaryota</taxon>
        <taxon>Metazoa</taxon>
        <taxon>Chordata</taxon>
        <taxon>Craniata</taxon>
        <taxon>Vertebrata</taxon>
        <taxon>Euteleostomi</taxon>
        <taxon>Archelosauria</taxon>
        <taxon>Archosauria</taxon>
        <taxon>Dinosauria</taxon>
        <taxon>Saurischia</taxon>
        <taxon>Theropoda</taxon>
        <taxon>Coelurosauria</taxon>
        <taxon>Aves</taxon>
        <taxon>Neognathae</taxon>
        <taxon>Galloanserae</taxon>
        <taxon>Galliformes</taxon>
        <taxon>Odontophoridae</taxon>
        <taxon>Callipepla</taxon>
    </lineage>
</organism>
<accession>A0A226N405</accession>
<sequence>MAGNFWQSSHYLQWILDKQDLLKERQKDLKFLTEEEYWKLQIFFTNGSVVLLIDKSFYVCETTYYNFVITFQIFPKKYRSSINGSYVCVFGIQSRGKPVHLDFVLEKVLEGSAAFLMLRLLQLHKADVAVMILEFGVVSNTRLISAATSVLKTRFSYAFPKEFPYRMNHILECEFYLLELMDCCLIVYHPYRPLLQYVQDMGQEDMLLPLAW</sequence>
<gene>
    <name evidence="1" type="ORF">ASZ78_001334</name>
</gene>
<dbReference type="AlphaFoldDB" id="A0A226N405"/>
<keyword evidence="2" id="KW-1185">Reference proteome</keyword>
<dbReference type="EMBL" id="MCFN01000221">
    <property type="protein sequence ID" value="OXB62323.1"/>
    <property type="molecule type" value="Genomic_DNA"/>
</dbReference>
<dbReference type="Proteomes" id="UP000198323">
    <property type="component" value="Unassembled WGS sequence"/>
</dbReference>
<comment type="caution">
    <text evidence="1">The sequence shown here is derived from an EMBL/GenBank/DDBJ whole genome shotgun (WGS) entry which is preliminary data.</text>
</comment>
<dbReference type="STRING" id="9009.A0A226N405"/>
<evidence type="ECO:0000313" key="2">
    <source>
        <dbReference type="Proteomes" id="UP000198323"/>
    </source>
</evidence>
<dbReference type="OrthoDB" id="10266018at2759"/>
<proteinExistence type="predicted"/>
<dbReference type="PIRSF" id="PIRSF028758">
    <property type="entry name" value="Cyclin, C/H/G types"/>
    <property type="match status" value="1"/>
</dbReference>
<name>A0A226N405_CALSU</name>